<dbReference type="GO" id="GO:0005886">
    <property type="term" value="C:plasma membrane"/>
    <property type="evidence" value="ECO:0007669"/>
    <property type="project" value="UniProtKB-SubCell"/>
</dbReference>
<dbReference type="RefSeq" id="WP_123640642.1">
    <property type="nucleotide sequence ID" value="NZ_ML119081.1"/>
</dbReference>
<name>A0A3N2RA56_9RHOB</name>
<accession>A0A3N2RA56</accession>
<dbReference type="GO" id="GO:0022857">
    <property type="term" value="F:transmembrane transporter activity"/>
    <property type="evidence" value="ECO:0007669"/>
    <property type="project" value="UniProtKB-UniRule"/>
</dbReference>
<dbReference type="EMBL" id="RDRB01000001">
    <property type="protein sequence ID" value="ROU04236.1"/>
    <property type="molecule type" value="Genomic_DNA"/>
</dbReference>
<dbReference type="AlphaFoldDB" id="A0A3N2RA56"/>
<evidence type="ECO:0000313" key="12">
    <source>
        <dbReference type="Proteomes" id="UP000268016"/>
    </source>
</evidence>
<keyword evidence="4 9" id="KW-0997">Cell inner membrane</keyword>
<feature type="transmembrane region" description="Helical" evidence="9">
    <location>
        <begin position="46"/>
        <end position="64"/>
    </location>
</feature>
<reference evidence="11 12" key="1">
    <citation type="submission" date="2018-10" db="EMBL/GenBank/DDBJ databases">
        <title>Histidinibacterium lentulum gen. nov., sp. nov., a marine bacterium from the culture broth of Picochlorum sp. 122.</title>
        <authorList>
            <person name="Wang G."/>
        </authorList>
    </citation>
    <scope>NUCLEOTIDE SEQUENCE [LARGE SCALE GENOMIC DNA]</scope>
    <source>
        <strain evidence="11 12">B17</strain>
    </source>
</reference>
<keyword evidence="5 9" id="KW-0812">Transmembrane</keyword>
<evidence type="ECO:0000256" key="9">
    <source>
        <dbReference type="RuleBase" id="RU369079"/>
    </source>
</evidence>
<dbReference type="Proteomes" id="UP000268016">
    <property type="component" value="Unassembled WGS sequence"/>
</dbReference>
<comment type="similarity">
    <text evidence="8 9">Belongs to the TRAP transporter small permease family.</text>
</comment>
<keyword evidence="3" id="KW-1003">Cell membrane</keyword>
<sequence>MNPQVGAARALHIVSAIWTLLLAFLVVGDVFGRTLLNSPIPGTKELLQNSIVTIAFLQLPLAIYSGSMLRTPILADALPPFARKLLRTFAMLLGCAVFVGLVWGSWPSFQDAYRIGEYEGEGSLRVPTWPVRGAILVMSAFVAVAYAWMIVLDWTGRLQNELEAPGAIESAEH</sequence>
<feature type="transmembrane region" description="Helical" evidence="9">
    <location>
        <begin position="85"/>
        <end position="109"/>
    </location>
</feature>
<keyword evidence="7 9" id="KW-0472">Membrane</keyword>
<evidence type="ECO:0000256" key="3">
    <source>
        <dbReference type="ARBA" id="ARBA00022475"/>
    </source>
</evidence>
<dbReference type="PANTHER" id="PTHR35011">
    <property type="entry name" value="2,3-DIKETO-L-GULONATE TRAP TRANSPORTER SMALL PERMEASE PROTEIN YIAM"/>
    <property type="match status" value="1"/>
</dbReference>
<evidence type="ECO:0000256" key="6">
    <source>
        <dbReference type="ARBA" id="ARBA00022989"/>
    </source>
</evidence>
<evidence type="ECO:0000313" key="11">
    <source>
        <dbReference type="EMBL" id="ROU04236.1"/>
    </source>
</evidence>
<keyword evidence="6 9" id="KW-1133">Transmembrane helix</keyword>
<evidence type="ECO:0000256" key="2">
    <source>
        <dbReference type="ARBA" id="ARBA00022448"/>
    </source>
</evidence>
<dbReference type="Pfam" id="PF04290">
    <property type="entry name" value="DctQ"/>
    <property type="match status" value="1"/>
</dbReference>
<comment type="function">
    <text evidence="9">Part of the tripartite ATP-independent periplasmic (TRAP) transport system.</text>
</comment>
<evidence type="ECO:0000259" key="10">
    <source>
        <dbReference type="Pfam" id="PF04290"/>
    </source>
</evidence>
<dbReference type="OrthoDB" id="2877624at2"/>
<protein>
    <recommendedName>
        <fullName evidence="9">TRAP transporter small permease protein</fullName>
    </recommendedName>
</protein>
<evidence type="ECO:0000256" key="1">
    <source>
        <dbReference type="ARBA" id="ARBA00004429"/>
    </source>
</evidence>
<dbReference type="InterPro" id="IPR055348">
    <property type="entry name" value="DctQ"/>
</dbReference>
<gene>
    <name evidence="11" type="ORF">EAT49_02270</name>
</gene>
<evidence type="ECO:0000256" key="4">
    <source>
        <dbReference type="ARBA" id="ARBA00022519"/>
    </source>
</evidence>
<feature type="transmembrane region" description="Helical" evidence="9">
    <location>
        <begin position="129"/>
        <end position="152"/>
    </location>
</feature>
<comment type="caution">
    <text evidence="11">The sequence shown here is derived from an EMBL/GenBank/DDBJ whole genome shotgun (WGS) entry which is preliminary data.</text>
</comment>
<feature type="domain" description="Tripartite ATP-independent periplasmic transporters DctQ component" evidence="10">
    <location>
        <begin position="23"/>
        <end position="155"/>
    </location>
</feature>
<organism evidence="11 12">
    <name type="scientific">Histidinibacterium lentulum</name>
    <dbReference type="NCBI Taxonomy" id="2480588"/>
    <lineage>
        <taxon>Bacteria</taxon>
        <taxon>Pseudomonadati</taxon>
        <taxon>Pseudomonadota</taxon>
        <taxon>Alphaproteobacteria</taxon>
        <taxon>Rhodobacterales</taxon>
        <taxon>Paracoccaceae</taxon>
        <taxon>Histidinibacterium</taxon>
    </lineage>
</organism>
<dbReference type="InterPro" id="IPR007387">
    <property type="entry name" value="TRAP_DctQ"/>
</dbReference>
<dbReference type="GO" id="GO:0015740">
    <property type="term" value="P:C4-dicarboxylate transport"/>
    <property type="evidence" value="ECO:0007669"/>
    <property type="project" value="TreeGrafter"/>
</dbReference>
<comment type="subunit">
    <text evidence="9">The complex comprises the extracytoplasmic solute receptor protein and the two transmembrane proteins.</text>
</comment>
<dbReference type="PANTHER" id="PTHR35011:SF10">
    <property type="entry name" value="TRAP TRANSPORTER SMALL PERMEASE PROTEIN"/>
    <property type="match status" value="1"/>
</dbReference>
<evidence type="ECO:0000256" key="8">
    <source>
        <dbReference type="ARBA" id="ARBA00038436"/>
    </source>
</evidence>
<feature type="transmembrane region" description="Helical" evidence="9">
    <location>
        <begin position="7"/>
        <end position="26"/>
    </location>
</feature>
<evidence type="ECO:0000256" key="5">
    <source>
        <dbReference type="ARBA" id="ARBA00022692"/>
    </source>
</evidence>
<keyword evidence="2 9" id="KW-0813">Transport</keyword>
<evidence type="ECO:0000256" key="7">
    <source>
        <dbReference type="ARBA" id="ARBA00023136"/>
    </source>
</evidence>
<keyword evidence="12" id="KW-1185">Reference proteome</keyword>
<comment type="subcellular location">
    <subcellularLocation>
        <location evidence="1 9">Cell inner membrane</location>
        <topology evidence="1 9">Multi-pass membrane protein</topology>
    </subcellularLocation>
</comment>
<proteinExistence type="inferred from homology"/>